<dbReference type="OMA" id="WINITNV"/>
<dbReference type="GO" id="GO:0004650">
    <property type="term" value="F:polygalacturonase activity"/>
    <property type="evidence" value="ECO:0007669"/>
    <property type="project" value="InterPro"/>
</dbReference>
<evidence type="ECO:0000313" key="11">
    <source>
        <dbReference type="EMBL" id="KZN00973.1"/>
    </source>
</evidence>
<dbReference type="InterPro" id="IPR012334">
    <property type="entry name" value="Pectin_lyas_fold"/>
</dbReference>
<evidence type="ECO:0000256" key="6">
    <source>
        <dbReference type="ARBA" id="ARBA00023295"/>
    </source>
</evidence>
<evidence type="ECO:0000256" key="5">
    <source>
        <dbReference type="ARBA" id="ARBA00022801"/>
    </source>
</evidence>
<evidence type="ECO:0000256" key="7">
    <source>
        <dbReference type="ARBA" id="ARBA00023316"/>
    </source>
</evidence>
<dbReference type="InterPro" id="IPR011050">
    <property type="entry name" value="Pectin_lyase_fold/virulence"/>
</dbReference>
<reference evidence="11" key="1">
    <citation type="journal article" date="2016" name="Nat. Genet.">
        <title>A high-quality carrot genome assembly provides new insights into carotenoid accumulation and asterid genome evolution.</title>
        <authorList>
            <person name="Iorizzo M."/>
            <person name="Ellison S."/>
            <person name="Senalik D."/>
            <person name="Zeng P."/>
            <person name="Satapoomin P."/>
            <person name="Huang J."/>
            <person name="Bowman M."/>
            <person name="Iovene M."/>
            <person name="Sanseverino W."/>
            <person name="Cavagnaro P."/>
            <person name="Yildiz M."/>
            <person name="Macko-Podgorni A."/>
            <person name="Moranska E."/>
            <person name="Grzebelus E."/>
            <person name="Grzebelus D."/>
            <person name="Ashrafi H."/>
            <person name="Zheng Z."/>
            <person name="Cheng S."/>
            <person name="Spooner D."/>
            <person name="Van Deynze A."/>
            <person name="Simon P."/>
        </authorList>
    </citation>
    <scope>NUCLEOTIDE SEQUENCE [LARGE SCALE GENOMIC DNA]</scope>
    <source>
        <tissue evidence="11">Leaf</tissue>
    </source>
</reference>
<keyword evidence="3" id="KW-0134">Cell wall</keyword>
<dbReference type="AlphaFoldDB" id="A0A162AH31"/>
<feature type="signal peptide" evidence="10">
    <location>
        <begin position="1"/>
        <end position="25"/>
    </location>
</feature>
<keyword evidence="4" id="KW-0964">Secreted</keyword>
<keyword evidence="7" id="KW-0961">Cell wall biogenesis/degradation</keyword>
<gene>
    <name evidence="11" type="ORF">DCAR_009727</name>
</gene>
<dbReference type="PROSITE" id="PS00502">
    <property type="entry name" value="POLYGALACTURONASE"/>
    <property type="match status" value="2"/>
</dbReference>
<evidence type="ECO:0000256" key="8">
    <source>
        <dbReference type="PROSITE-ProRule" id="PRU10052"/>
    </source>
</evidence>
<evidence type="ECO:0000256" key="1">
    <source>
        <dbReference type="ARBA" id="ARBA00004191"/>
    </source>
</evidence>
<proteinExistence type="inferred from homology"/>
<dbReference type="STRING" id="79200.A0A162AH31"/>
<accession>A0A162AH31</accession>
<evidence type="ECO:0000256" key="3">
    <source>
        <dbReference type="ARBA" id="ARBA00022512"/>
    </source>
</evidence>
<protein>
    <recommendedName>
        <fullName evidence="12">Polygalacturonase</fullName>
    </recommendedName>
</protein>
<name>A0A162AH31_DAUCS</name>
<dbReference type="EMBL" id="LNRQ01000003">
    <property type="protein sequence ID" value="KZN00973.1"/>
    <property type="molecule type" value="Genomic_DNA"/>
</dbReference>
<evidence type="ECO:0000256" key="9">
    <source>
        <dbReference type="RuleBase" id="RU361169"/>
    </source>
</evidence>
<dbReference type="InterPro" id="IPR000743">
    <property type="entry name" value="Glyco_hydro_28"/>
</dbReference>
<keyword evidence="10" id="KW-0732">Signal</keyword>
<evidence type="ECO:0000256" key="10">
    <source>
        <dbReference type="SAM" id="SignalP"/>
    </source>
</evidence>
<dbReference type="InterPro" id="IPR006626">
    <property type="entry name" value="PbH1"/>
</dbReference>
<dbReference type="Gene3D" id="2.160.20.10">
    <property type="entry name" value="Single-stranded right-handed beta-helix, Pectin lyase-like"/>
    <property type="match status" value="2"/>
</dbReference>
<comment type="similarity">
    <text evidence="2 9">Belongs to the glycosyl hydrolase 28 family.</text>
</comment>
<organism evidence="11">
    <name type="scientific">Daucus carota subsp. sativus</name>
    <name type="common">Carrot</name>
    <dbReference type="NCBI Taxonomy" id="79200"/>
    <lineage>
        <taxon>Eukaryota</taxon>
        <taxon>Viridiplantae</taxon>
        <taxon>Streptophyta</taxon>
        <taxon>Embryophyta</taxon>
        <taxon>Tracheophyta</taxon>
        <taxon>Spermatophyta</taxon>
        <taxon>Magnoliopsida</taxon>
        <taxon>eudicotyledons</taxon>
        <taxon>Gunneridae</taxon>
        <taxon>Pentapetalae</taxon>
        <taxon>asterids</taxon>
        <taxon>campanulids</taxon>
        <taxon>Apiales</taxon>
        <taxon>Apiaceae</taxon>
        <taxon>Apioideae</taxon>
        <taxon>Scandiceae</taxon>
        <taxon>Daucinae</taxon>
        <taxon>Daucus</taxon>
        <taxon>Daucus sect. Daucus</taxon>
    </lineage>
</organism>
<dbReference type="SUPFAM" id="SSF51126">
    <property type="entry name" value="Pectin lyase-like"/>
    <property type="match status" value="2"/>
</dbReference>
<dbReference type="Gramene" id="KZN00973">
    <property type="protein sequence ID" value="KZN00973"/>
    <property type="gene ID" value="DCAR_009727"/>
</dbReference>
<keyword evidence="6 9" id="KW-0326">Glycosidase</keyword>
<evidence type="ECO:0000256" key="2">
    <source>
        <dbReference type="ARBA" id="ARBA00008834"/>
    </source>
</evidence>
<dbReference type="GO" id="GO:0005975">
    <property type="term" value="P:carbohydrate metabolic process"/>
    <property type="evidence" value="ECO:0007669"/>
    <property type="project" value="InterPro"/>
</dbReference>
<feature type="active site" evidence="8">
    <location>
        <position position="505"/>
    </location>
</feature>
<evidence type="ECO:0000256" key="4">
    <source>
        <dbReference type="ARBA" id="ARBA00022525"/>
    </source>
</evidence>
<feature type="active site" evidence="8">
    <location>
        <position position="237"/>
    </location>
</feature>
<keyword evidence="5 9" id="KW-0378">Hydrolase</keyword>
<comment type="caution">
    <text evidence="11">The sequence shown here is derived from an EMBL/GenBank/DDBJ whole genome shotgun (WGS) entry which is preliminary data.</text>
</comment>
<evidence type="ECO:0008006" key="12">
    <source>
        <dbReference type="Google" id="ProtNLM"/>
    </source>
</evidence>
<dbReference type="Pfam" id="PF00295">
    <property type="entry name" value="Glyco_hydro_28"/>
    <property type="match status" value="2"/>
</dbReference>
<sequence length="590" mass="62025">MDSNKPFSKVSVILFLVIFCDKVCSYDTSRVKKHGDNAHEKFYDINSLLDSWQEACQSESGGIVSVPDGTFQLDPIEFEGPCKNQVTFQLDGTLQAPTGIINGDDWIKFHNIDGLIIQGSGTLDGQGASAWQDKCPSCPPLTTSLTLSSVTNAQVTGITSLNSKGYHIKVNKGGGTTIEHVTITAPEDSPNTDGIHTSEANNINILNSDIGTGDDCISIGEGTQNINITGINCGPGHGISIGSIGKNADDGSVSGVHVMSCTMTSTENGVRIKTWTSDCSATVSDVTFHDITIDQASNPIIIDQQYCGGSHECGSLLDSWQEACQSESGGIVSVPDGTFQLDPIEFEGPCKNQVTFQLDGTLQAPTGIINGDDWIKFHNIDGLIIQGSGTLDGQGASAWQDKCPSCPPLTTSLTLSSVTNAQVTGITSLNSKGYHIKVNKGGGTTIEHVTITAPEDSPNTDGIHTSEANNINILNSDIGTGDDCISIGEGTQNINITGINCGPGHGISIGSIGKNADDGSVSGVHVMSCTMTSTENGVRIKTWTSDCSATVSDVTFHDITIDQASNPIIIDQQYCGGSHECGFYNAMSRN</sequence>
<comment type="subcellular location">
    <subcellularLocation>
        <location evidence="1">Secreted</location>
        <location evidence="1">Cell wall</location>
    </subcellularLocation>
</comment>
<dbReference type="SMART" id="SM00710">
    <property type="entry name" value="PbH1"/>
    <property type="match status" value="10"/>
</dbReference>
<feature type="chain" id="PRO_5007831185" description="Polygalacturonase" evidence="10">
    <location>
        <begin position="26"/>
        <end position="590"/>
    </location>
</feature>
<dbReference type="PANTHER" id="PTHR31375">
    <property type="match status" value="1"/>
</dbReference>
<dbReference type="GO" id="GO:0071555">
    <property type="term" value="P:cell wall organization"/>
    <property type="evidence" value="ECO:0007669"/>
    <property type="project" value="UniProtKB-KW"/>
</dbReference>